<evidence type="ECO:0000256" key="1">
    <source>
        <dbReference type="ARBA" id="ARBA00004613"/>
    </source>
</evidence>
<evidence type="ECO:0000256" key="3">
    <source>
        <dbReference type="ARBA" id="ARBA00022525"/>
    </source>
</evidence>
<reference evidence="11 12" key="1">
    <citation type="journal article" date="2024" name="Proc. Natl. Acad. Sci. U.S.A.">
        <title>The genetic regulatory architecture and epigenomic basis for age-related changes in rattlesnake venom.</title>
        <authorList>
            <person name="Hogan M.P."/>
            <person name="Holding M.L."/>
            <person name="Nystrom G.S."/>
            <person name="Colston T.J."/>
            <person name="Bartlett D.A."/>
            <person name="Mason A.J."/>
            <person name="Ellsworth S.A."/>
            <person name="Rautsaw R.M."/>
            <person name="Lawrence K.C."/>
            <person name="Strickland J.L."/>
            <person name="He B."/>
            <person name="Fraser P."/>
            <person name="Margres M.J."/>
            <person name="Gilbert D.M."/>
            <person name="Gibbs H.L."/>
            <person name="Parkinson C.L."/>
            <person name="Rokyta D.R."/>
        </authorList>
    </citation>
    <scope>NUCLEOTIDE SEQUENCE [LARGE SCALE GENOMIC DNA]</scope>
    <source>
        <strain evidence="11">DRR0105</strain>
    </source>
</reference>
<dbReference type="AlphaFoldDB" id="A0AAW1ARC2"/>
<dbReference type="FunFam" id="2.40.10.10:FF:000017">
    <property type="entry name" value="Chymotrypsin-like elastase family member 1"/>
    <property type="match status" value="1"/>
</dbReference>
<keyword evidence="3" id="KW-0964">Secreted</keyword>
<keyword evidence="6" id="KW-0378">Hydrolase</keyword>
<evidence type="ECO:0000313" key="11">
    <source>
        <dbReference type="EMBL" id="KAK9391961.1"/>
    </source>
</evidence>
<keyword evidence="8" id="KW-0865">Zymogen</keyword>
<gene>
    <name evidence="11" type="ORF">NXF25_017548</name>
</gene>
<dbReference type="PANTHER" id="PTHR24257">
    <property type="entry name" value="CHYMOTRYPSIN-LIKE ELASTASE FAMILY MEMBER"/>
    <property type="match status" value="1"/>
</dbReference>
<evidence type="ECO:0000256" key="6">
    <source>
        <dbReference type="ARBA" id="ARBA00022801"/>
    </source>
</evidence>
<keyword evidence="5" id="KW-0732">Signal</keyword>
<evidence type="ECO:0000256" key="4">
    <source>
        <dbReference type="ARBA" id="ARBA00022670"/>
    </source>
</evidence>
<proteinExistence type="predicted"/>
<keyword evidence="12" id="KW-1185">Reference proteome</keyword>
<keyword evidence="7" id="KW-0720">Serine protease</keyword>
<dbReference type="InterPro" id="IPR043504">
    <property type="entry name" value="Peptidase_S1_PA_chymotrypsin"/>
</dbReference>
<protein>
    <submittedName>
        <fullName evidence="11">Chymotrypsin-like elastase family member 3B</fullName>
    </submittedName>
</protein>
<dbReference type="CDD" id="cd00190">
    <property type="entry name" value="Tryp_SPc"/>
    <property type="match status" value="1"/>
</dbReference>
<dbReference type="Pfam" id="PF00089">
    <property type="entry name" value="Trypsin"/>
    <property type="match status" value="1"/>
</dbReference>
<dbReference type="SUPFAM" id="SSF50494">
    <property type="entry name" value="Trypsin-like serine proteases"/>
    <property type="match status" value="1"/>
</dbReference>
<dbReference type="GO" id="GO:0004252">
    <property type="term" value="F:serine-type endopeptidase activity"/>
    <property type="evidence" value="ECO:0007669"/>
    <property type="project" value="InterPro"/>
</dbReference>
<evidence type="ECO:0000313" key="12">
    <source>
        <dbReference type="Proteomes" id="UP001474421"/>
    </source>
</evidence>
<evidence type="ECO:0000256" key="7">
    <source>
        <dbReference type="ARBA" id="ARBA00022825"/>
    </source>
</evidence>
<keyword evidence="9" id="KW-1015">Disulfide bond</keyword>
<organism evidence="11 12">
    <name type="scientific">Crotalus adamanteus</name>
    <name type="common">Eastern diamondback rattlesnake</name>
    <dbReference type="NCBI Taxonomy" id="8729"/>
    <lineage>
        <taxon>Eukaryota</taxon>
        <taxon>Metazoa</taxon>
        <taxon>Chordata</taxon>
        <taxon>Craniata</taxon>
        <taxon>Vertebrata</taxon>
        <taxon>Euteleostomi</taxon>
        <taxon>Lepidosauria</taxon>
        <taxon>Squamata</taxon>
        <taxon>Bifurcata</taxon>
        <taxon>Unidentata</taxon>
        <taxon>Episquamata</taxon>
        <taxon>Toxicofera</taxon>
        <taxon>Serpentes</taxon>
        <taxon>Colubroidea</taxon>
        <taxon>Viperidae</taxon>
        <taxon>Crotalinae</taxon>
        <taxon>Crotalus</taxon>
    </lineage>
</organism>
<evidence type="ECO:0000256" key="8">
    <source>
        <dbReference type="ARBA" id="ARBA00023145"/>
    </source>
</evidence>
<evidence type="ECO:0000256" key="5">
    <source>
        <dbReference type="ARBA" id="ARBA00022729"/>
    </source>
</evidence>
<comment type="caution">
    <text evidence="11">The sequence shown here is derived from an EMBL/GenBank/DDBJ whole genome shotgun (WGS) entry which is preliminary data.</text>
</comment>
<dbReference type="SMART" id="SM00020">
    <property type="entry name" value="Tryp_SPc"/>
    <property type="match status" value="1"/>
</dbReference>
<comment type="subunit">
    <text evidence="2">Monomer.</text>
</comment>
<dbReference type="EMBL" id="JAOTOJ010000017">
    <property type="protein sequence ID" value="KAK9391961.1"/>
    <property type="molecule type" value="Genomic_DNA"/>
</dbReference>
<dbReference type="Gene3D" id="2.40.10.10">
    <property type="entry name" value="Trypsin-like serine proteases"/>
    <property type="match status" value="2"/>
</dbReference>
<dbReference type="Proteomes" id="UP001474421">
    <property type="component" value="Unassembled WGS sequence"/>
</dbReference>
<name>A0AAW1ARC2_CROAD</name>
<evidence type="ECO:0000256" key="2">
    <source>
        <dbReference type="ARBA" id="ARBA00011245"/>
    </source>
</evidence>
<evidence type="ECO:0000256" key="9">
    <source>
        <dbReference type="ARBA" id="ARBA00023157"/>
    </source>
</evidence>
<dbReference type="InterPro" id="IPR009003">
    <property type="entry name" value="Peptidase_S1_PA"/>
</dbReference>
<evidence type="ECO:0000259" key="10">
    <source>
        <dbReference type="PROSITE" id="PS50240"/>
    </source>
</evidence>
<dbReference type="InterPro" id="IPR001254">
    <property type="entry name" value="Trypsin_dom"/>
</dbReference>
<dbReference type="PROSITE" id="PS50240">
    <property type="entry name" value="TRYPSIN_DOM"/>
    <property type="match status" value="1"/>
</dbReference>
<dbReference type="GO" id="GO:0006508">
    <property type="term" value="P:proteolysis"/>
    <property type="evidence" value="ECO:0007669"/>
    <property type="project" value="UniProtKB-KW"/>
</dbReference>
<dbReference type="PROSITE" id="PS00135">
    <property type="entry name" value="TRYPSIN_SER"/>
    <property type="match status" value="1"/>
</dbReference>
<dbReference type="InterPro" id="IPR050850">
    <property type="entry name" value="Peptidase_S1_Elastase_sf"/>
</dbReference>
<feature type="domain" description="Peptidase S1" evidence="10">
    <location>
        <begin position="10"/>
        <end position="206"/>
    </location>
</feature>
<sequence length="248" mass="26836">MRTAPARRACAARLRSRTYKVVLGEYDLTVEEGPEQHIPIKPEDIFVNPGWKPGCVSCGSDIALLKLSHRPVLNDKVSLACLPPPDVVLPNEYPCYITGWGRISTGGPLPAKLQQASLPVVDYEHCSKPNWWGGSVRQSMICAGGDIRSGCNGDSGGPLNCQGVAGRWYVHGITSFVSALGCNTLKKPTVFTRVSAFNEWIQKVSCCLRPCPPLPLASRNVLMASRGPHQPCSALQLQISVFALPDCL</sequence>
<dbReference type="GO" id="GO:0005615">
    <property type="term" value="C:extracellular space"/>
    <property type="evidence" value="ECO:0007669"/>
    <property type="project" value="TreeGrafter"/>
</dbReference>
<dbReference type="PANTHER" id="PTHR24257:SF22">
    <property type="entry name" value="CHYMOTRYPSIN-LIKE ELASTASE FAMILY MEMBER 3B"/>
    <property type="match status" value="1"/>
</dbReference>
<dbReference type="InterPro" id="IPR033116">
    <property type="entry name" value="TRYPSIN_SER"/>
</dbReference>
<comment type="subcellular location">
    <subcellularLocation>
        <location evidence="1">Secreted</location>
    </subcellularLocation>
</comment>
<keyword evidence="4" id="KW-0645">Protease</keyword>
<accession>A0AAW1ARC2</accession>